<dbReference type="EMBL" id="JAKRRX010000175">
    <property type="protein sequence ID" value="MCW8336081.1"/>
    <property type="molecule type" value="Genomic_DNA"/>
</dbReference>
<dbReference type="RefSeq" id="WP_252032001.1">
    <property type="nucleotide sequence ID" value="NZ_JAKRRX010000175.1"/>
</dbReference>
<dbReference type="AlphaFoldDB" id="A0A9X3CHZ9"/>
<reference evidence="2" key="1">
    <citation type="submission" date="2022-02" db="EMBL/GenBank/DDBJ databases">
        <title>Vibrio sp. nov., a new bacterium isolated from Bohai sea, China.</title>
        <authorList>
            <person name="Yuan Y."/>
        </authorList>
    </citation>
    <scope>NUCLEOTIDE SEQUENCE</scope>
    <source>
        <strain evidence="2">DBSS07</strain>
    </source>
</reference>
<name>A0A9X3CHZ9_9VIBR</name>
<keyword evidence="1" id="KW-0732">Signal</keyword>
<dbReference type="Proteomes" id="UP001155586">
    <property type="component" value="Unassembled WGS sequence"/>
</dbReference>
<gene>
    <name evidence="2" type="ORF">MD483_19915</name>
</gene>
<accession>A0A9X3CHZ9</accession>
<evidence type="ECO:0000313" key="2">
    <source>
        <dbReference type="EMBL" id="MCW8336081.1"/>
    </source>
</evidence>
<protein>
    <submittedName>
        <fullName evidence="2">Sel1 repeat family protein</fullName>
    </submittedName>
</protein>
<organism evidence="2 3">
    <name type="scientific">Vibrio paucivorans</name>
    <dbReference type="NCBI Taxonomy" id="2829489"/>
    <lineage>
        <taxon>Bacteria</taxon>
        <taxon>Pseudomonadati</taxon>
        <taxon>Pseudomonadota</taxon>
        <taxon>Gammaproteobacteria</taxon>
        <taxon>Vibrionales</taxon>
        <taxon>Vibrionaceae</taxon>
        <taxon>Vibrio</taxon>
    </lineage>
</organism>
<evidence type="ECO:0000256" key="1">
    <source>
        <dbReference type="SAM" id="SignalP"/>
    </source>
</evidence>
<comment type="caution">
    <text evidence="2">The sequence shown here is derived from an EMBL/GenBank/DDBJ whole genome shotgun (WGS) entry which is preliminary data.</text>
</comment>
<dbReference type="Gene3D" id="1.25.40.10">
    <property type="entry name" value="Tetratricopeptide repeat domain"/>
    <property type="match status" value="1"/>
</dbReference>
<sequence>MSILARFSFIALFACTASAQTELYDEQQLSPQQAQEVGNLLRAQYKITEAFRYLKYAADLGDAKAAYLYAIELQHTPSTLRRNDDFEVYMLRSAKAGYIDAALYLYTQADWLESTEKSNWRSRYYEMVIELGASDPNQAFYRLYNYFKTSEPELANYYLKQSASNLYPLAVMATAANIANGQGTFLMPGSRETESRLMYKTAAESNFLPAIRHYILLLEQKNKREEAFEWRLKAIELGDLNSLAVAGRAYAGMSEYYSFVASDSIKAKSYLDLYLSYAGSDKLANVYANAQTLSTSLSKVMTADQIEQANIRVEEYKQSTTYYNFDYHWGV</sequence>
<keyword evidence="3" id="KW-1185">Reference proteome</keyword>
<feature type="chain" id="PRO_5040877433" evidence="1">
    <location>
        <begin position="20"/>
        <end position="331"/>
    </location>
</feature>
<dbReference type="InterPro" id="IPR011990">
    <property type="entry name" value="TPR-like_helical_dom_sf"/>
</dbReference>
<feature type="signal peptide" evidence="1">
    <location>
        <begin position="1"/>
        <end position="19"/>
    </location>
</feature>
<dbReference type="SUPFAM" id="SSF81901">
    <property type="entry name" value="HCP-like"/>
    <property type="match status" value="2"/>
</dbReference>
<evidence type="ECO:0000313" key="3">
    <source>
        <dbReference type="Proteomes" id="UP001155586"/>
    </source>
</evidence>
<proteinExistence type="predicted"/>